<dbReference type="EMBL" id="KQ123027">
    <property type="protein sequence ID" value="KMS64770.1"/>
    <property type="molecule type" value="Genomic_DNA"/>
</dbReference>
<evidence type="ECO:0000313" key="2">
    <source>
        <dbReference type="Proteomes" id="UP000035740"/>
    </source>
</evidence>
<accession>A0A0J8BG53</accession>
<feature type="non-terminal residue" evidence="1">
    <location>
        <position position="58"/>
    </location>
</feature>
<name>A0A0J8BG53_BETVV</name>
<sequence>MTVSCELTLTWLTACTRVASDAYRLSSPKPWPGSEQLLTVVLGWPDIFNTKSISLSAQ</sequence>
<keyword evidence="2" id="KW-1185">Reference proteome</keyword>
<organism evidence="1 2">
    <name type="scientific">Beta vulgaris subsp. vulgaris</name>
    <name type="common">Beet</name>
    <dbReference type="NCBI Taxonomy" id="3555"/>
    <lineage>
        <taxon>Eukaryota</taxon>
        <taxon>Viridiplantae</taxon>
        <taxon>Streptophyta</taxon>
        <taxon>Embryophyta</taxon>
        <taxon>Tracheophyta</taxon>
        <taxon>Spermatophyta</taxon>
        <taxon>Magnoliopsida</taxon>
        <taxon>eudicotyledons</taxon>
        <taxon>Gunneridae</taxon>
        <taxon>Pentapetalae</taxon>
        <taxon>Caryophyllales</taxon>
        <taxon>Chenopodiaceae</taxon>
        <taxon>Betoideae</taxon>
        <taxon>Beta</taxon>
    </lineage>
</organism>
<dbReference type="Proteomes" id="UP000035740">
    <property type="component" value="Unassembled WGS sequence"/>
</dbReference>
<proteinExistence type="predicted"/>
<evidence type="ECO:0000313" key="1">
    <source>
        <dbReference type="EMBL" id="KMS64770.1"/>
    </source>
</evidence>
<gene>
    <name evidence="1" type="ORF">BVRB_042840</name>
</gene>
<dbReference type="AlphaFoldDB" id="A0A0J8BG53"/>
<reference evidence="1 2" key="1">
    <citation type="journal article" date="2014" name="Nature">
        <title>The genome of the recently domesticated crop plant sugar beet (Beta vulgaris).</title>
        <authorList>
            <person name="Dohm J.C."/>
            <person name="Minoche A.E."/>
            <person name="Holtgrawe D."/>
            <person name="Capella-Gutierrez S."/>
            <person name="Zakrzewski F."/>
            <person name="Tafer H."/>
            <person name="Rupp O."/>
            <person name="Sorensen T.R."/>
            <person name="Stracke R."/>
            <person name="Reinhardt R."/>
            <person name="Goesmann A."/>
            <person name="Kraft T."/>
            <person name="Schulz B."/>
            <person name="Stadler P.F."/>
            <person name="Schmidt T."/>
            <person name="Gabaldon T."/>
            <person name="Lehrach H."/>
            <person name="Weisshaar B."/>
            <person name="Himmelbauer H."/>
        </authorList>
    </citation>
    <scope>NUCLEOTIDE SEQUENCE [LARGE SCALE GENOMIC DNA]</scope>
    <source>
        <tissue evidence="1">Taproot</tissue>
    </source>
</reference>
<protein>
    <submittedName>
        <fullName evidence="1">Uncharacterized protein</fullName>
    </submittedName>
</protein>
<dbReference type="Gramene" id="KMS64770">
    <property type="protein sequence ID" value="KMS64770"/>
    <property type="gene ID" value="BVRB_042840"/>
</dbReference>